<dbReference type="OrthoDB" id="5381655at2"/>
<evidence type="ECO:0000313" key="2">
    <source>
        <dbReference type="EMBL" id="SET08426.1"/>
    </source>
</evidence>
<dbReference type="EMBL" id="FOIB01000001">
    <property type="protein sequence ID" value="SET08426.1"/>
    <property type="molecule type" value="Genomic_DNA"/>
</dbReference>
<keyword evidence="3" id="KW-1185">Reference proteome</keyword>
<dbReference type="EMBL" id="BJXR01000006">
    <property type="protein sequence ID" value="GEN05397.1"/>
    <property type="molecule type" value="Genomic_DNA"/>
</dbReference>
<comment type="caution">
    <text evidence="1">The sequence shown here is derived from an EMBL/GenBank/DDBJ whole genome shotgun (WGS) entry which is preliminary data.</text>
</comment>
<dbReference type="Proteomes" id="UP000183760">
    <property type="component" value="Unassembled WGS sequence"/>
</dbReference>
<accession>A0A511SV22</accession>
<reference evidence="2 3" key="1">
    <citation type="submission" date="2016-10" db="EMBL/GenBank/DDBJ databases">
        <authorList>
            <person name="Varghese N."/>
            <person name="Submissions S."/>
        </authorList>
    </citation>
    <scope>NUCLEOTIDE SEQUENCE [LARGE SCALE GENOMIC DNA]</scope>
    <source>
        <strain evidence="2 3">DSM 16525</strain>
    </source>
</reference>
<evidence type="ECO:0008006" key="5">
    <source>
        <dbReference type="Google" id="ProtNLM"/>
    </source>
</evidence>
<dbReference type="PROSITE" id="PS51257">
    <property type="entry name" value="PROKAR_LIPOPROTEIN"/>
    <property type="match status" value="1"/>
</dbReference>
<organism evidence="1 4">
    <name type="scientific">Myxococcus fulvus</name>
    <dbReference type="NCBI Taxonomy" id="33"/>
    <lineage>
        <taxon>Bacteria</taxon>
        <taxon>Pseudomonadati</taxon>
        <taxon>Myxococcota</taxon>
        <taxon>Myxococcia</taxon>
        <taxon>Myxococcales</taxon>
        <taxon>Cystobacterineae</taxon>
        <taxon>Myxococcaceae</taxon>
        <taxon>Myxococcus</taxon>
    </lineage>
</organism>
<evidence type="ECO:0000313" key="1">
    <source>
        <dbReference type="EMBL" id="GEN05397.1"/>
    </source>
</evidence>
<dbReference type="STRING" id="1334629.MFUL124B02_06230"/>
<proteinExistence type="predicted"/>
<protein>
    <recommendedName>
        <fullName evidence="5">Lipoprotein</fullName>
    </recommendedName>
</protein>
<evidence type="ECO:0000313" key="3">
    <source>
        <dbReference type="Proteomes" id="UP000183760"/>
    </source>
</evidence>
<dbReference type="Proteomes" id="UP000321514">
    <property type="component" value="Unassembled WGS sequence"/>
</dbReference>
<name>A0A511SV22_MYXFU</name>
<dbReference type="AlphaFoldDB" id="A0A511SV22"/>
<gene>
    <name evidence="1" type="ORF">MFU01_04340</name>
    <name evidence="2" type="ORF">SAMN05443572_1011057</name>
</gene>
<reference evidence="1 4" key="2">
    <citation type="submission" date="2019-07" db="EMBL/GenBank/DDBJ databases">
        <title>Whole genome shotgun sequence of Myxococcus fulvus NBRC 100333.</title>
        <authorList>
            <person name="Hosoyama A."/>
            <person name="Uohara A."/>
            <person name="Ohji S."/>
            <person name="Ichikawa N."/>
        </authorList>
    </citation>
    <scope>NUCLEOTIDE SEQUENCE [LARGE SCALE GENOMIC DNA]</scope>
    <source>
        <strain evidence="1 4">NBRC 100333</strain>
    </source>
</reference>
<sequence>MHSSSRFRGGVVSGVLAALGLLAAGCGSSLKEQDVDLAGLSGRTLLYTHADVDLFELEQAAGSHRVTVTFSQAGGDVCTRLNEGVTATFNGEPMQVERGGVDGTAGRDLCLPTRAFLDYDPDEWAALPPTDARVVFQDGSGTTITVVMKEAQAKRSFDGVSDVQRLLRGQSYSYQWMPSTEKLESAGATLLAEGSAVTATLTTTRDGGRITFTVPPNLGAATHLLTVKGQVQGEVLECTGVTSCSGTYFHSEEQVVSVQ</sequence>
<evidence type="ECO:0000313" key="4">
    <source>
        <dbReference type="Proteomes" id="UP000321514"/>
    </source>
</evidence>
<dbReference type="RefSeq" id="WP_074949444.1">
    <property type="nucleotide sequence ID" value="NZ_BJXR01000006.1"/>
</dbReference>